<protein>
    <submittedName>
        <fullName evidence="2">Uncharacterized protein</fullName>
    </submittedName>
</protein>
<feature type="region of interest" description="Disordered" evidence="1">
    <location>
        <begin position="1"/>
        <end position="24"/>
    </location>
</feature>
<feature type="region of interest" description="Disordered" evidence="1">
    <location>
        <begin position="70"/>
        <end position="156"/>
    </location>
</feature>
<dbReference type="EMBL" id="CAAALY010252173">
    <property type="protein sequence ID" value="VEL36411.1"/>
    <property type="molecule type" value="Genomic_DNA"/>
</dbReference>
<organism evidence="2 3">
    <name type="scientific">Protopolystoma xenopodis</name>
    <dbReference type="NCBI Taxonomy" id="117903"/>
    <lineage>
        <taxon>Eukaryota</taxon>
        <taxon>Metazoa</taxon>
        <taxon>Spiralia</taxon>
        <taxon>Lophotrochozoa</taxon>
        <taxon>Platyhelminthes</taxon>
        <taxon>Monogenea</taxon>
        <taxon>Polyopisthocotylea</taxon>
        <taxon>Polystomatidea</taxon>
        <taxon>Polystomatidae</taxon>
        <taxon>Protopolystoma</taxon>
    </lineage>
</organism>
<accession>A0A3S5AS44</accession>
<dbReference type="AlphaFoldDB" id="A0A3S5AS44"/>
<feature type="compositionally biased region" description="Polar residues" evidence="1">
    <location>
        <begin position="116"/>
        <end position="130"/>
    </location>
</feature>
<name>A0A3S5AS44_9PLAT</name>
<proteinExistence type="predicted"/>
<feature type="compositionally biased region" description="Polar residues" evidence="1">
    <location>
        <begin position="9"/>
        <end position="21"/>
    </location>
</feature>
<comment type="caution">
    <text evidence="2">The sequence shown here is derived from an EMBL/GenBank/DDBJ whole genome shotgun (WGS) entry which is preliminary data.</text>
</comment>
<reference evidence="2" key="1">
    <citation type="submission" date="2018-11" db="EMBL/GenBank/DDBJ databases">
        <authorList>
            <consortium name="Pathogen Informatics"/>
        </authorList>
    </citation>
    <scope>NUCLEOTIDE SEQUENCE</scope>
</reference>
<dbReference type="Proteomes" id="UP000784294">
    <property type="component" value="Unassembled WGS sequence"/>
</dbReference>
<evidence type="ECO:0000313" key="3">
    <source>
        <dbReference type="Proteomes" id="UP000784294"/>
    </source>
</evidence>
<keyword evidence="3" id="KW-1185">Reference proteome</keyword>
<gene>
    <name evidence="2" type="ORF">PXEA_LOCUS29851</name>
</gene>
<evidence type="ECO:0000313" key="2">
    <source>
        <dbReference type="EMBL" id="VEL36411.1"/>
    </source>
</evidence>
<feature type="compositionally biased region" description="Polar residues" evidence="1">
    <location>
        <begin position="147"/>
        <end position="156"/>
    </location>
</feature>
<evidence type="ECO:0000256" key="1">
    <source>
        <dbReference type="SAM" id="MobiDB-lite"/>
    </source>
</evidence>
<sequence>MVSGHVNKRLTSAQGLGNQDSHFAYPESRPPTCVHLESNFNGHNLHSHHQAYQETCDQLHLKNQIITTSDAGSLPLSPSFAATPSGLTESPRPFPSPTPEDLYSDTQQQHHQQQQRTSYAQSGNQGLKSRQPQRHLRLPQGNEETRLQSNIHLPTNSSTGVIGAVVTTTEDNICSTSPNTNTTATITTVTNTSSNFSTWKGHPHHLTLSNFSQTLQTDQPGLCELPKQFPKSYECCLNPDSLLGNLATGEIRAPCPSSGHSEFVLSETQLAGCYKSAPVATDNK</sequence>